<dbReference type="Proteomes" id="UP001152888">
    <property type="component" value="Unassembled WGS sequence"/>
</dbReference>
<feature type="transmembrane region" description="Helical" evidence="1">
    <location>
        <begin position="61"/>
        <end position="80"/>
    </location>
</feature>
<dbReference type="OrthoDB" id="6622845at2759"/>
<dbReference type="AlphaFoldDB" id="A0A9P0K458"/>
<evidence type="ECO:0000256" key="1">
    <source>
        <dbReference type="SAM" id="Phobius"/>
    </source>
</evidence>
<keyword evidence="1" id="KW-0812">Transmembrane</keyword>
<sequence>MNLKVNFGDDNEVEGRRKKFKIKKHKVKKILIPIVVFLVLKAMTLVPLAIGILGLKAWNGLQLAFFSFVISAGLAIFQLFQKLAADGAHAHIATAGWEPTAHIVAKRSLDAAQLLAYGAYTN</sequence>
<dbReference type="PANTHER" id="PTHR21879">
    <property type="entry name" value="FI03362P-RELATED-RELATED"/>
    <property type="match status" value="1"/>
</dbReference>
<dbReference type="PANTHER" id="PTHR21879:SF6">
    <property type="entry name" value="OSIRIS 19, ISOFORM A"/>
    <property type="match status" value="1"/>
</dbReference>
<protein>
    <submittedName>
        <fullName evidence="2">Uncharacterized protein</fullName>
    </submittedName>
</protein>
<organism evidence="2 3">
    <name type="scientific">Acanthoscelides obtectus</name>
    <name type="common">Bean weevil</name>
    <name type="synonym">Bruchus obtectus</name>
    <dbReference type="NCBI Taxonomy" id="200917"/>
    <lineage>
        <taxon>Eukaryota</taxon>
        <taxon>Metazoa</taxon>
        <taxon>Ecdysozoa</taxon>
        <taxon>Arthropoda</taxon>
        <taxon>Hexapoda</taxon>
        <taxon>Insecta</taxon>
        <taxon>Pterygota</taxon>
        <taxon>Neoptera</taxon>
        <taxon>Endopterygota</taxon>
        <taxon>Coleoptera</taxon>
        <taxon>Polyphaga</taxon>
        <taxon>Cucujiformia</taxon>
        <taxon>Chrysomeloidea</taxon>
        <taxon>Chrysomelidae</taxon>
        <taxon>Bruchinae</taxon>
        <taxon>Bruchini</taxon>
        <taxon>Acanthoscelides</taxon>
    </lineage>
</organism>
<proteinExistence type="predicted"/>
<keyword evidence="1" id="KW-0472">Membrane</keyword>
<feature type="transmembrane region" description="Helical" evidence="1">
    <location>
        <begin position="30"/>
        <end position="55"/>
    </location>
</feature>
<dbReference type="EMBL" id="CAKOFQ010006730">
    <property type="protein sequence ID" value="CAH1966047.1"/>
    <property type="molecule type" value="Genomic_DNA"/>
</dbReference>
<dbReference type="GO" id="GO:0016020">
    <property type="term" value="C:membrane"/>
    <property type="evidence" value="ECO:0007669"/>
    <property type="project" value="TreeGrafter"/>
</dbReference>
<dbReference type="InterPro" id="IPR012464">
    <property type="entry name" value="DUF1676"/>
</dbReference>
<keyword evidence="1" id="KW-1133">Transmembrane helix</keyword>
<accession>A0A9P0K458</accession>
<reference evidence="2" key="1">
    <citation type="submission" date="2022-03" db="EMBL/GenBank/DDBJ databases">
        <authorList>
            <person name="Sayadi A."/>
        </authorList>
    </citation>
    <scope>NUCLEOTIDE SEQUENCE</scope>
</reference>
<keyword evidence="3" id="KW-1185">Reference proteome</keyword>
<gene>
    <name evidence="2" type="ORF">ACAOBT_LOCUS6635</name>
</gene>
<name>A0A9P0K458_ACAOB</name>
<dbReference type="Pfam" id="PF07898">
    <property type="entry name" value="DUF1676"/>
    <property type="match status" value="1"/>
</dbReference>
<evidence type="ECO:0000313" key="2">
    <source>
        <dbReference type="EMBL" id="CAH1966047.1"/>
    </source>
</evidence>
<evidence type="ECO:0000313" key="3">
    <source>
        <dbReference type="Proteomes" id="UP001152888"/>
    </source>
</evidence>
<comment type="caution">
    <text evidence="2">The sequence shown here is derived from an EMBL/GenBank/DDBJ whole genome shotgun (WGS) entry which is preliminary data.</text>
</comment>